<evidence type="ECO:0000256" key="1">
    <source>
        <dbReference type="SAM" id="MobiDB-lite"/>
    </source>
</evidence>
<evidence type="ECO:0000313" key="2">
    <source>
        <dbReference type="EMBL" id="KAK4542273.1"/>
    </source>
</evidence>
<proteinExistence type="predicted"/>
<protein>
    <submittedName>
        <fullName evidence="2">Uncharacterized protein</fullName>
    </submittedName>
</protein>
<dbReference type="PANTHER" id="PTHR42085">
    <property type="entry name" value="F-BOX DOMAIN-CONTAINING PROTEIN"/>
    <property type="match status" value="1"/>
</dbReference>
<dbReference type="AlphaFoldDB" id="A0AAV9JBT4"/>
<organism evidence="2 3">
    <name type="scientific">Oleoguttula mirabilis</name>
    <dbReference type="NCBI Taxonomy" id="1507867"/>
    <lineage>
        <taxon>Eukaryota</taxon>
        <taxon>Fungi</taxon>
        <taxon>Dikarya</taxon>
        <taxon>Ascomycota</taxon>
        <taxon>Pezizomycotina</taxon>
        <taxon>Dothideomycetes</taxon>
        <taxon>Dothideomycetidae</taxon>
        <taxon>Mycosphaerellales</taxon>
        <taxon>Teratosphaeriaceae</taxon>
        <taxon>Oleoguttula</taxon>
    </lineage>
</organism>
<sequence length="213" mass="23847">MSPSATPTLNAAPHATVPDTHKKASASGSIAKANSKSFLEFPPELRNMVYDLVIASHEGIHQPSLINTCHQIREEALQVFYATHIFTFDARGPSHSGYRNSAEQNISSWAERIGRRHTRHLRHLRFRVRAERGGQEVDCDVDLDVTLNATKPLIRTWALSRSNVALYGMRYVERCMGRAAFEADFYYAHGIDTSVFSAIARQLPYYVALSGQA</sequence>
<reference evidence="2 3" key="1">
    <citation type="submission" date="2021-11" db="EMBL/GenBank/DDBJ databases">
        <title>Black yeast isolated from Biological Soil Crust.</title>
        <authorList>
            <person name="Kurbessoian T."/>
        </authorList>
    </citation>
    <scope>NUCLEOTIDE SEQUENCE [LARGE SCALE GENOMIC DNA]</scope>
    <source>
        <strain evidence="2 3">CCFEE 5522</strain>
    </source>
</reference>
<comment type="caution">
    <text evidence="2">The sequence shown here is derived from an EMBL/GenBank/DDBJ whole genome shotgun (WGS) entry which is preliminary data.</text>
</comment>
<feature type="region of interest" description="Disordered" evidence="1">
    <location>
        <begin position="1"/>
        <end position="29"/>
    </location>
</feature>
<gene>
    <name evidence="2" type="ORF">LTR36_006926</name>
</gene>
<dbReference type="EMBL" id="JAVFHQ010000043">
    <property type="protein sequence ID" value="KAK4542273.1"/>
    <property type="molecule type" value="Genomic_DNA"/>
</dbReference>
<name>A0AAV9JBT4_9PEZI</name>
<dbReference type="Proteomes" id="UP001324427">
    <property type="component" value="Unassembled WGS sequence"/>
</dbReference>
<accession>A0AAV9JBT4</accession>
<keyword evidence="3" id="KW-1185">Reference proteome</keyword>
<dbReference type="InterPro" id="IPR038883">
    <property type="entry name" value="AN11006-like"/>
</dbReference>
<evidence type="ECO:0000313" key="3">
    <source>
        <dbReference type="Proteomes" id="UP001324427"/>
    </source>
</evidence>
<dbReference type="PANTHER" id="PTHR42085:SF2">
    <property type="entry name" value="F-BOX DOMAIN-CONTAINING PROTEIN"/>
    <property type="match status" value="1"/>
</dbReference>